<feature type="chain" id="PRO_5046715386" description="Lipoprotein" evidence="2">
    <location>
        <begin position="20"/>
        <end position="87"/>
    </location>
</feature>
<proteinExistence type="predicted"/>
<keyword evidence="4" id="KW-1185">Reference proteome</keyword>
<protein>
    <recommendedName>
        <fullName evidence="5">Lipoprotein</fullName>
    </recommendedName>
</protein>
<evidence type="ECO:0008006" key="5">
    <source>
        <dbReference type="Google" id="ProtNLM"/>
    </source>
</evidence>
<name>A0ABW4N079_9CAUL</name>
<keyword evidence="2" id="KW-0732">Signal</keyword>
<sequence length="87" mass="8500">MILRTLAAAGLALALSACANDEAGTDEPPLPSPAERAQDAAPPPPSGSVNPAPTTPPGPSIPQTPPTAPPAPGSPEDKKMPPGPVNP</sequence>
<reference evidence="4" key="1">
    <citation type="journal article" date="2019" name="Int. J. Syst. Evol. Microbiol.">
        <title>The Global Catalogue of Microorganisms (GCM) 10K type strain sequencing project: providing services to taxonomists for standard genome sequencing and annotation.</title>
        <authorList>
            <consortium name="The Broad Institute Genomics Platform"/>
            <consortium name="The Broad Institute Genome Sequencing Center for Infectious Disease"/>
            <person name="Wu L."/>
            <person name="Ma J."/>
        </authorList>
    </citation>
    <scope>NUCLEOTIDE SEQUENCE [LARGE SCALE GENOMIC DNA]</scope>
    <source>
        <strain evidence="4">DFY28</strain>
    </source>
</reference>
<feature type="compositionally biased region" description="Pro residues" evidence="1">
    <location>
        <begin position="53"/>
        <end position="73"/>
    </location>
</feature>
<evidence type="ECO:0000256" key="1">
    <source>
        <dbReference type="SAM" id="MobiDB-lite"/>
    </source>
</evidence>
<feature type="region of interest" description="Disordered" evidence="1">
    <location>
        <begin position="21"/>
        <end position="87"/>
    </location>
</feature>
<evidence type="ECO:0000313" key="4">
    <source>
        <dbReference type="Proteomes" id="UP001597237"/>
    </source>
</evidence>
<dbReference type="PROSITE" id="PS51257">
    <property type="entry name" value="PROKAR_LIPOPROTEIN"/>
    <property type="match status" value="1"/>
</dbReference>
<dbReference type="Proteomes" id="UP001597237">
    <property type="component" value="Unassembled WGS sequence"/>
</dbReference>
<dbReference type="RefSeq" id="WP_377284034.1">
    <property type="nucleotide sequence ID" value="NZ_JBHRSI010000010.1"/>
</dbReference>
<dbReference type="EMBL" id="JBHUEY010000001">
    <property type="protein sequence ID" value="MFD1783423.1"/>
    <property type="molecule type" value="Genomic_DNA"/>
</dbReference>
<feature type="signal peptide" evidence="2">
    <location>
        <begin position="1"/>
        <end position="19"/>
    </location>
</feature>
<comment type="caution">
    <text evidence="3">The sequence shown here is derived from an EMBL/GenBank/DDBJ whole genome shotgun (WGS) entry which is preliminary data.</text>
</comment>
<evidence type="ECO:0000313" key="3">
    <source>
        <dbReference type="EMBL" id="MFD1783423.1"/>
    </source>
</evidence>
<organism evidence="3 4">
    <name type="scientific">Phenylobacterium terrae</name>
    <dbReference type="NCBI Taxonomy" id="2665495"/>
    <lineage>
        <taxon>Bacteria</taxon>
        <taxon>Pseudomonadati</taxon>
        <taxon>Pseudomonadota</taxon>
        <taxon>Alphaproteobacteria</taxon>
        <taxon>Caulobacterales</taxon>
        <taxon>Caulobacteraceae</taxon>
        <taxon>Phenylobacterium</taxon>
    </lineage>
</organism>
<accession>A0ABW4N079</accession>
<gene>
    <name evidence="3" type="ORF">ACFSC0_08465</name>
</gene>
<evidence type="ECO:0000256" key="2">
    <source>
        <dbReference type="SAM" id="SignalP"/>
    </source>
</evidence>